<evidence type="ECO:0000256" key="1">
    <source>
        <dbReference type="SAM" id="SignalP"/>
    </source>
</evidence>
<comment type="caution">
    <text evidence="2">The sequence shown here is derived from an EMBL/GenBank/DDBJ whole genome shotgun (WGS) entry which is preliminary data.</text>
</comment>
<evidence type="ECO:0000313" key="2">
    <source>
        <dbReference type="EMBL" id="PRY23847.1"/>
    </source>
</evidence>
<feature type="chain" id="PRO_5015733887" description="DUF5666 domain-containing protein" evidence="1">
    <location>
        <begin position="21"/>
        <end position="186"/>
    </location>
</feature>
<evidence type="ECO:0000313" key="3">
    <source>
        <dbReference type="Proteomes" id="UP000239480"/>
    </source>
</evidence>
<keyword evidence="1" id="KW-0732">Signal</keyword>
<dbReference type="Proteomes" id="UP000239480">
    <property type="component" value="Unassembled WGS sequence"/>
</dbReference>
<protein>
    <recommendedName>
        <fullName evidence="4">DUF5666 domain-containing protein</fullName>
    </recommendedName>
</protein>
<organism evidence="2 3">
    <name type="scientific">Aliiruegeria haliotis</name>
    <dbReference type="NCBI Taxonomy" id="1280846"/>
    <lineage>
        <taxon>Bacteria</taxon>
        <taxon>Pseudomonadati</taxon>
        <taxon>Pseudomonadota</taxon>
        <taxon>Alphaproteobacteria</taxon>
        <taxon>Rhodobacterales</taxon>
        <taxon>Roseobacteraceae</taxon>
        <taxon>Aliiruegeria</taxon>
    </lineage>
</organism>
<sequence>MKTSLILAAGALLLVAGCGATGNNTTFAETTETVSLSGTIDALDQSNRTFRVRDGRTAVTFRAGPQVQNFGELEVGDTIAIEYYESIAVGMADPSDPGTAVGEVVMGRAAPGERPAGGAIGSVTAVVELISYDAATDLATVKRPDGETETVLVPDDLIPFVAARSPGDNIVVAIDRAVAVAVTETE</sequence>
<dbReference type="PROSITE" id="PS51257">
    <property type="entry name" value="PROKAR_LIPOPROTEIN"/>
    <property type="match status" value="1"/>
</dbReference>
<reference evidence="2 3" key="1">
    <citation type="submission" date="2018-03" db="EMBL/GenBank/DDBJ databases">
        <title>Genomic Encyclopedia of Archaeal and Bacterial Type Strains, Phase II (KMG-II): from individual species to whole genera.</title>
        <authorList>
            <person name="Goeker M."/>
        </authorList>
    </citation>
    <scope>NUCLEOTIDE SEQUENCE [LARGE SCALE GENOMIC DNA]</scope>
    <source>
        <strain evidence="2 3">DSM 29328</strain>
    </source>
</reference>
<name>A0A2T0RRV0_9RHOB</name>
<dbReference type="EMBL" id="PVTD01000004">
    <property type="protein sequence ID" value="PRY23847.1"/>
    <property type="molecule type" value="Genomic_DNA"/>
</dbReference>
<dbReference type="AlphaFoldDB" id="A0A2T0RRV0"/>
<proteinExistence type="predicted"/>
<evidence type="ECO:0008006" key="4">
    <source>
        <dbReference type="Google" id="ProtNLM"/>
    </source>
</evidence>
<dbReference type="OrthoDB" id="7376394at2"/>
<feature type="signal peptide" evidence="1">
    <location>
        <begin position="1"/>
        <end position="20"/>
    </location>
</feature>
<keyword evidence="3" id="KW-1185">Reference proteome</keyword>
<gene>
    <name evidence="2" type="ORF">CLV78_104340</name>
</gene>
<accession>A0A2T0RRV0</accession>
<dbReference type="RefSeq" id="WP_106205225.1">
    <property type="nucleotide sequence ID" value="NZ_PVTD01000004.1"/>
</dbReference>